<dbReference type="AlphaFoldDB" id="G8BRA7"/>
<dbReference type="Proteomes" id="UP000005666">
    <property type="component" value="Chromosome 3"/>
</dbReference>
<dbReference type="InterPro" id="IPR033308">
    <property type="entry name" value="PGAP5/Cdc1/Ted1"/>
</dbReference>
<name>G8BRA7_TETPH</name>
<dbReference type="CDD" id="cd08164">
    <property type="entry name" value="MPP_Ted1"/>
    <property type="match status" value="1"/>
</dbReference>
<proteinExistence type="predicted"/>
<dbReference type="HOGENOM" id="CLU_021690_1_0_1"/>
<sequence length="475" mass="55584">MVSAWFKYFTYLVTISAVLTNVYLYTFPSFHVKNCTWKCFDQEDDEPAFEEMSIMERMIYKINQYKDDVQEQVYSTKNYTSAEGEHQVRMLAFGDPQIRGIWKKSSYLAMLDVYANDCYLGHIYSMMKERLSPTHVATLGDLFSSQWISDSEFYNRTTRYVTRLYNRDTTNLVRLKKESEDEKGQYRVDWQSWGDDYNKRRLSDPPAFDYGYSDVYSWDPEHEDFLFINVTGNHDIGYSGDVTYQHMSRFSHLFGKDNYWVEYDAGTDHAWRLVVLNSLLLDGPALQPEFVEGTWAFLRALENRNFTGSTVLLTHVPFYKEAGLCADGPMFSYYPDVYEREPYKVNLLRAQNHLSKNTTDKVLSSIFNNDRPGIILTGHDHVGCETVFNRQEETKTWNCTTDMVNSGYNIREVTVRSMMGEFGGNTGVFTGHFNKTSNNWEWNFTLCPFALQQVWWLAKTTIGLSLLLWPIYILF</sequence>
<dbReference type="PANTHER" id="PTHR13315">
    <property type="entry name" value="METALLO PHOSPHOESTERASE RELATED"/>
    <property type="match status" value="1"/>
</dbReference>
<organism evidence="2 3">
    <name type="scientific">Tetrapisispora phaffii (strain ATCC 24235 / CBS 4417 / NBRC 1672 / NRRL Y-8282 / UCD 70-5)</name>
    <name type="common">Yeast</name>
    <name type="synonym">Fabospora phaffii</name>
    <dbReference type="NCBI Taxonomy" id="1071381"/>
    <lineage>
        <taxon>Eukaryota</taxon>
        <taxon>Fungi</taxon>
        <taxon>Dikarya</taxon>
        <taxon>Ascomycota</taxon>
        <taxon>Saccharomycotina</taxon>
        <taxon>Saccharomycetes</taxon>
        <taxon>Saccharomycetales</taxon>
        <taxon>Saccharomycetaceae</taxon>
        <taxon>Tetrapisispora</taxon>
    </lineage>
</organism>
<dbReference type="GO" id="GO:0016020">
    <property type="term" value="C:membrane"/>
    <property type="evidence" value="ECO:0007669"/>
    <property type="project" value="GOC"/>
</dbReference>
<dbReference type="SUPFAM" id="SSF56300">
    <property type="entry name" value="Metallo-dependent phosphatases"/>
    <property type="match status" value="1"/>
</dbReference>
<protein>
    <recommendedName>
        <fullName evidence="4">Calcineurin-like phosphoesterase domain-containing protein</fullName>
    </recommendedName>
</protein>
<evidence type="ECO:0008006" key="4">
    <source>
        <dbReference type="Google" id="ProtNLM"/>
    </source>
</evidence>
<dbReference type="GO" id="GO:0005783">
    <property type="term" value="C:endoplasmic reticulum"/>
    <property type="evidence" value="ECO:0007669"/>
    <property type="project" value="TreeGrafter"/>
</dbReference>
<dbReference type="PANTHER" id="PTHR13315:SF1">
    <property type="entry name" value="PROTEIN TED1"/>
    <property type="match status" value="1"/>
</dbReference>
<dbReference type="InterPro" id="IPR033307">
    <property type="entry name" value="Ted1_MPase_dom"/>
</dbReference>
<dbReference type="InterPro" id="IPR029052">
    <property type="entry name" value="Metallo-depent_PP-like"/>
</dbReference>
<evidence type="ECO:0000313" key="3">
    <source>
        <dbReference type="Proteomes" id="UP000005666"/>
    </source>
</evidence>
<dbReference type="RefSeq" id="XP_003684717.1">
    <property type="nucleotide sequence ID" value="XM_003684669.1"/>
</dbReference>
<dbReference type="GeneID" id="11535308"/>
<keyword evidence="1" id="KW-0472">Membrane</keyword>
<dbReference type="GO" id="GO:0006506">
    <property type="term" value="P:GPI anchor biosynthetic process"/>
    <property type="evidence" value="ECO:0007669"/>
    <property type="project" value="InterPro"/>
</dbReference>
<dbReference type="Gene3D" id="3.60.21.10">
    <property type="match status" value="1"/>
</dbReference>
<dbReference type="EMBL" id="HE612858">
    <property type="protein sequence ID" value="CCE62283.1"/>
    <property type="molecule type" value="Genomic_DNA"/>
</dbReference>
<evidence type="ECO:0000313" key="2">
    <source>
        <dbReference type="EMBL" id="CCE62283.1"/>
    </source>
</evidence>
<dbReference type="eggNOG" id="KOG3662">
    <property type="taxonomic scope" value="Eukaryota"/>
</dbReference>
<keyword evidence="3" id="KW-1185">Reference proteome</keyword>
<gene>
    <name evidence="2" type="primary">TPHA0C01270</name>
    <name evidence="2" type="ordered locus">TPHA_0C01270</name>
</gene>
<accession>G8BRA7</accession>
<dbReference type="OMA" id="GLKEQNH"/>
<evidence type="ECO:0000256" key="1">
    <source>
        <dbReference type="ARBA" id="ARBA00023136"/>
    </source>
</evidence>
<reference evidence="2 3" key="1">
    <citation type="journal article" date="2011" name="Proc. Natl. Acad. Sci. U.S.A.">
        <title>Evolutionary erosion of yeast sex chromosomes by mating-type switching accidents.</title>
        <authorList>
            <person name="Gordon J.L."/>
            <person name="Armisen D."/>
            <person name="Proux-Wera E."/>
            <person name="Oheigeartaigh S.S."/>
            <person name="Byrne K.P."/>
            <person name="Wolfe K.H."/>
        </authorList>
    </citation>
    <scope>NUCLEOTIDE SEQUENCE [LARGE SCALE GENOMIC DNA]</scope>
    <source>
        <strain evidence="3">ATCC 24235 / CBS 4417 / NBRC 1672 / NRRL Y-8282 / UCD 70-5</strain>
    </source>
</reference>
<dbReference type="KEGG" id="tpf:TPHA_0C01270"/>
<dbReference type="OrthoDB" id="9984693at2759"/>